<organism evidence="4 5">
    <name type="scientific">Cellulomonas triticagri</name>
    <dbReference type="NCBI Taxonomy" id="2483352"/>
    <lineage>
        <taxon>Bacteria</taxon>
        <taxon>Bacillati</taxon>
        <taxon>Actinomycetota</taxon>
        <taxon>Actinomycetes</taxon>
        <taxon>Micrococcales</taxon>
        <taxon>Cellulomonadaceae</taxon>
        <taxon>Cellulomonas</taxon>
    </lineage>
</organism>
<dbReference type="GO" id="GO:0004672">
    <property type="term" value="F:protein kinase activity"/>
    <property type="evidence" value="ECO:0007669"/>
    <property type="project" value="InterPro"/>
</dbReference>
<dbReference type="EMBL" id="RFFI01000058">
    <property type="protein sequence ID" value="RMI09165.1"/>
    <property type="molecule type" value="Genomic_DNA"/>
</dbReference>
<dbReference type="Proteomes" id="UP000269289">
    <property type="component" value="Unassembled WGS sequence"/>
</dbReference>
<dbReference type="PROSITE" id="PS00109">
    <property type="entry name" value="PROTEIN_KINASE_TYR"/>
    <property type="match status" value="1"/>
</dbReference>
<dbReference type="RefSeq" id="WP_122149565.1">
    <property type="nucleotide sequence ID" value="NZ_RFFI01000058.1"/>
</dbReference>
<dbReference type="OrthoDB" id="241498at2"/>
<evidence type="ECO:0000313" key="5">
    <source>
        <dbReference type="Proteomes" id="UP000269289"/>
    </source>
</evidence>
<gene>
    <name evidence="4" type="ORF">EBM89_11495</name>
</gene>
<dbReference type="InterPro" id="IPR002575">
    <property type="entry name" value="Aminoglycoside_PTrfase"/>
</dbReference>
<dbReference type="InterPro" id="IPR008266">
    <property type="entry name" value="Tyr_kinase_AS"/>
</dbReference>
<dbReference type="GO" id="GO:0019202">
    <property type="term" value="F:amino acid kinase activity"/>
    <property type="evidence" value="ECO:0007669"/>
    <property type="project" value="TreeGrafter"/>
</dbReference>
<dbReference type="Pfam" id="PF01636">
    <property type="entry name" value="APH"/>
    <property type="match status" value="1"/>
</dbReference>
<keyword evidence="5" id="KW-1185">Reference proteome</keyword>
<name>A0A3M2JE02_9CELL</name>
<feature type="region of interest" description="Disordered" evidence="2">
    <location>
        <begin position="1"/>
        <end position="21"/>
    </location>
</feature>
<accession>A0A3M2JE02</accession>
<feature type="domain" description="Aminoglycoside phosphotransferase" evidence="3">
    <location>
        <begin position="56"/>
        <end position="293"/>
    </location>
</feature>
<comment type="caution">
    <text evidence="4">The sequence shown here is derived from an EMBL/GenBank/DDBJ whole genome shotgun (WGS) entry which is preliminary data.</text>
</comment>
<evidence type="ECO:0000256" key="2">
    <source>
        <dbReference type="SAM" id="MobiDB-lite"/>
    </source>
</evidence>
<dbReference type="Gene3D" id="3.90.1200.10">
    <property type="match status" value="1"/>
</dbReference>
<evidence type="ECO:0000256" key="1">
    <source>
        <dbReference type="ARBA" id="ARBA00038240"/>
    </source>
</evidence>
<dbReference type="InterPro" id="IPR050249">
    <property type="entry name" value="Pseudomonas-type_ThrB"/>
</dbReference>
<dbReference type="InterPro" id="IPR011009">
    <property type="entry name" value="Kinase-like_dom_sf"/>
</dbReference>
<dbReference type="PANTHER" id="PTHR21064">
    <property type="entry name" value="AMINOGLYCOSIDE PHOSPHOTRANSFERASE DOMAIN-CONTAINING PROTEIN-RELATED"/>
    <property type="match status" value="1"/>
</dbReference>
<feature type="compositionally biased region" description="Basic and acidic residues" evidence="2">
    <location>
        <begin position="1"/>
        <end position="18"/>
    </location>
</feature>
<dbReference type="AlphaFoldDB" id="A0A3M2JE02"/>
<evidence type="ECO:0000313" key="4">
    <source>
        <dbReference type="EMBL" id="RMI09165.1"/>
    </source>
</evidence>
<dbReference type="PANTHER" id="PTHR21064:SF6">
    <property type="entry name" value="AMINOGLYCOSIDE PHOSPHOTRANSFERASE DOMAIN-CONTAINING PROTEIN"/>
    <property type="match status" value="1"/>
</dbReference>
<proteinExistence type="inferred from homology"/>
<evidence type="ECO:0000259" key="3">
    <source>
        <dbReference type="Pfam" id="PF01636"/>
    </source>
</evidence>
<dbReference type="SUPFAM" id="SSF56112">
    <property type="entry name" value="Protein kinase-like (PK-like)"/>
    <property type="match status" value="1"/>
</dbReference>
<comment type="similarity">
    <text evidence="1">Belongs to the pseudomonas-type ThrB family.</text>
</comment>
<reference evidence="4 5" key="1">
    <citation type="submission" date="2018-10" db="EMBL/GenBank/DDBJ databases">
        <title>Isolation, diversity and antifungal activity of actinobacteria from wheat.</title>
        <authorList>
            <person name="Han C."/>
        </authorList>
    </citation>
    <scope>NUCLEOTIDE SEQUENCE [LARGE SCALE GENOMIC DNA]</scope>
    <source>
        <strain evidence="4 5">NEAU-YY56</strain>
    </source>
</reference>
<protein>
    <submittedName>
        <fullName evidence="4">Phosphotransferase</fullName>
    </submittedName>
</protein>
<keyword evidence="4" id="KW-0808">Transferase</keyword>
<sequence length="356" mass="38889">MTTDDDAGRTGLADREPPFARLPLGAPAPRWLHAALCEEWEWDPARTAVDLVGLSHNATFRVRVGAVPVAMTRVSRPAYMEDTAAAESEVTWLRAVGAAGTVRVPSVVPPVDGGGVAMVTDDLERHWVCLTTTFTAGLPLDEVLPTAPDPETWHRRVGRTAALLHDHALAFHRPLDFVRPTWEPADLVGPDSRWGAWEQACLSDADRDLLVRARDAALDVLHDASRGPDVWGLVHADLRPGNLLVDADDLTVIDFDDCGFSWFVLDLAAALSYVEHRPDAPLRAQAWAAGYQEVRPLTGDDARTACALSMLRRLQLLGRTATEPLGGPSGDLRAEQTPGTLLVAEHYLREPTWLLR</sequence>